<gene>
    <name evidence="2" type="ORF">KXV57_007483</name>
</gene>
<accession>A0A229W3L9</accession>
<evidence type="ECO:0000256" key="1">
    <source>
        <dbReference type="SAM" id="MobiDB-lite"/>
    </source>
</evidence>
<comment type="caution">
    <text evidence="2">The sequence shown here is derived from an EMBL/GenBank/DDBJ whole genome shotgun (WGS) entry which is preliminary data.</text>
</comment>
<dbReference type="Proteomes" id="UP000813423">
    <property type="component" value="Unassembled WGS sequence"/>
</dbReference>
<reference evidence="2" key="1">
    <citation type="submission" date="2021-08" db="EMBL/GenBank/DDBJ databases">
        <title>Global Aspergillus fumigatus from environmental and clinical sources.</title>
        <authorList>
            <person name="Barber A."/>
            <person name="Sae-Ong T."/>
        </authorList>
    </citation>
    <scope>NUCLEOTIDE SEQUENCE</scope>
    <source>
        <strain evidence="2">NRZ-2016-071</strain>
    </source>
</reference>
<proteinExistence type="predicted"/>
<protein>
    <recommendedName>
        <fullName evidence="4">Histone chaperone domain-containing protein</fullName>
    </recommendedName>
</protein>
<name>A0A229W3L9_ASPFM</name>
<evidence type="ECO:0000313" key="2">
    <source>
        <dbReference type="EMBL" id="KAH1910664.1"/>
    </source>
</evidence>
<sequence length="124" mass="13962">MSNRAEREAEDMYEAENDASPVSADVIDNSYVGETRSELRNQVPVQPDQDDYEDPMQPPYSNTDQQLAADEREAIDKSNILRGDRLRHAKPQTANKYNEGPDEDDLPDVVRYGDSGVSSTKRLS</sequence>
<feature type="region of interest" description="Disordered" evidence="1">
    <location>
        <begin position="1"/>
        <end position="124"/>
    </location>
</feature>
<dbReference type="OMA" id="KYNEGPD"/>
<feature type="compositionally biased region" description="Acidic residues" evidence="1">
    <location>
        <begin position="8"/>
        <end position="17"/>
    </location>
</feature>
<evidence type="ECO:0000313" key="3">
    <source>
        <dbReference type="Proteomes" id="UP000813423"/>
    </source>
</evidence>
<evidence type="ECO:0008006" key="4">
    <source>
        <dbReference type="Google" id="ProtNLM"/>
    </source>
</evidence>
<dbReference type="AlphaFoldDB" id="A0A229W3L9"/>
<dbReference type="EMBL" id="JAIBSC010000006">
    <property type="protein sequence ID" value="KAH1910664.1"/>
    <property type="molecule type" value="Genomic_DNA"/>
</dbReference>
<organism evidence="2 3">
    <name type="scientific">Aspergillus fumigatus</name>
    <name type="common">Neosartorya fumigata</name>
    <dbReference type="NCBI Taxonomy" id="746128"/>
    <lineage>
        <taxon>Eukaryota</taxon>
        <taxon>Fungi</taxon>
        <taxon>Dikarya</taxon>
        <taxon>Ascomycota</taxon>
        <taxon>Pezizomycotina</taxon>
        <taxon>Eurotiomycetes</taxon>
        <taxon>Eurotiomycetidae</taxon>
        <taxon>Eurotiales</taxon>
        <taxon>Aspergillaceae</taxon>
        <taxon>Aspergillus</taxon>
        <taxon>Aspergillus subgen. Fumigati</taxon>
    </lineage>
</organism>